<dbReference type="Pfam" id="PF13778">
    <property type="entry name" value="DUF4174"/>
    <property type="match status" value="1"/>
</dbReference>
<proteinExistence type="predicted"/>
<evidence type="ECO:0000256" key="1">
    <source>
        <dbReference type="ARBA" id="ARBA00022729"/>
    </source>
</evidence>
<sequence length="138" mass="14919">MHRLCLTALISLWPAMAPADTARGDSGLRVMPLQDDTLGTLRWQARPVVVLGPDRDVQAQIARLQAGAAELAEREVVILTDGSGADPLRQGTAFQVLLVGKDGGVKLRRETPVDAADIIDLIDTMPMRQREAAPEQDD</sequence>
<reference evidence="4 5" key="1">
    <citation type="submission" date="2024-09" db="EMBL/GenBank/DDBJ databases">
        <authorList>
            <person name="Sun Q."/>
            <person name="Mori K."/>
        </authorList>
    </citation>
    <scope>NUCLEOTIDE SEQUENCE [LARGE SCALE GENOMIC DNA]</scope>
    <source>
        <strain evidence="4 5">CCM 7904</strain>
    </source>
</reference>
<evidence type="ECO:0000256" key="2">
    <source>
        <dbReference type="SAM" id="SignalP"/>
    </source>
</evidence>
<feature type="signal peptide" evidence="2">
    <location>
        <begin position="1"/>
        <end position="19"/>
    </location>
</feature>
<comment type="caution">
    <text evidence="4">The sequence shown here is derived from an EMBL/GenBank/DDBJ whole genome shotgun (WGS) entry which is preliminary data.</text>
</comment>
<protein>
    <submittedName>
        <fullName evidence="4">DUF4174 domain-containing protein</fullName>
    </submittedName>
</protein>
<dbReference type="RefSeq" id="WP_265506386.1">
    <property type="nucleotide sequence ID" value="NZ_JAOTBE010000011.1"/>
</dbReference>
<dbReference type="EMBL" id="JBHLWQ010000031">
    <property type="protein sequence ID" value="MFC0199295.1"/>
    <property type="molecule type" value="Genomic_DNA"/>
</dbReference>
<dbReference type="InterPro" id="IPR025232">
    <property type="entry name" value="DUF4174"/>
</dbReference>
<feature type="domain" description="DUF4174" evidence="3">
    <location>
        <begin position="93"/>
        <end position="131"/>
    </location>
</feature>
<evidence type="ECO:0000259" key="3">
    <source>
        <dbReference type="Pfam" id="PF13778"/>
    </source>
</evidence>
<keyword evidence="5" id="KW-1185">Reference proteome</keyword>
<organism evidence="4 5">
    <name type="scientific">Paracoccus rhizosphaerae</name>
    <dbReference type="NCBI Taxonomy" id="1133347"/>
    <lineage>
        <taxon>Bacteria</taxon>
        <taxon>Pseudomonadati</taxon>
        <taxon>Pseudomonadota</taxon>
        <taxon>Alphaproteobacteria</taxon>
        <taxon>Rhodobacterales</taxon>
        <taxon>Paracoccaceae</taxon>
        <taxon>Paracoccus</taxon>
    </lineage>
</organism>
<gene>
    <name evidence="4" type="ORF">ACFFIZ_02885</name>
</gene>
<evidence type="ECO:0000313" key="4">
    <source>
        <dbReference type="EMBL" id="MFC0199295.1"/>
    </source>
</evidence>
<name>A0ABV6CHG5_9RHOB</name>
<evidence type="ECO:0000313" key="5">
    <source>
        <dbReference type="Proteomes" id="UP001589795"/>
    </source>
</evidence>
<keyword evidence="1 2" id="KW-0732">Signal</keyword>
<accession>A0ABV6CHG5</accession>
<feature type="chain" id="PRO_5045572601" evidence="2">
    <location>
        <begin position="20"/>
        <end position="138"/>
    </location>
</feature>
<dbReference type="Proteomes" id="UP001589795">
    <property type="component" value="Unassembled WGS sequence"/>
</dbReference>